<proteinExistence type="predicted"/>
<evidence type="ECO:0000256" key="1">
    <source>
        <dbReference type="ARBA" id="ARBA00000085"/>
    </source>
</evidence>
<dbReference type="PROSITE" id="PS50109">
    <property type="entry name" value="HIS_KIN"/>
    <property type="match status" value="1"/>
</dbReference>
<protein>
    <recommendedName>
        <fullName evidence="2">histidine kinase</fullName>
        <ecNumber evidence="2">2.7.13.3</ecNumber>
    </recommendedName>
</protein>
<dbReference type="Gene3D" id="3.30.565.10">
    <property type="entry name" value="Histidine kinase-like ATPase, C-terminal domain"/>
    <property type="match status" value="1"/>
</dbReference>
<dbReference type="CDD" id="cd00082">
    <property type="entry name" value="HisKA"/>
    <property type="match status" value="1"/>
</dbReference>
<dbReference type="AlphaFoldDB" id="A0A2W1JPD8"/>
<dbReference type="SMART" id="SM00388">
    <property type="entry name" value="HisKA"/>
    <property type="match status" value="1"/>
</dbReference>
<evidence type="ECO:0000256" key="3">
    <source>
        <dbReference type="ARBA" id="ARBA00022553"/>
    </source>
</evidence>
<dbReference type="EMBL" id="PQWO01000001">
    <property type="protein sequence ID" value="PZD75106.1"/>
    <property type="molecule type" value="Genomic_DNA"/>
</dbReference>
<reference evidence="9 10" key="1">
    <citation type="journal article" date="2018" name="Sci. Rep.">
        <title>A novel species of the marine cyanobacterium Acaryochloris with a unique pigment content and lifestyle.</title>
        <authorList>
            <person name="Partensky F."/>
            <person name="Six C."/>
            <person name="Ratin M."/>
            <person name="Garczarek L."/>
            <person name="Vaulot D."/>
            <person name="Probert I."/>
            <person name="Calteau A."/>
            <person name="Gourvil P."/>
            <person name="Marie D."/>
            <person name="Grebert T."/>
            <person name="Bouchier C."/>
            <person name="Le Panse S."/>
            <person name="Gachenot M."/>
            <person name="Rodriguez F."/>
            <person name="Garrido J.L."/>
        </authorList>
    </citation>
    <scope>NUCLEOTIDE SEQUENCE [LARGE SCALE GENOMIC DNA]</scope>
    <source>
        <strain evidence="9 10">RCC1774</strain>
    </source>
</reference>
<keyword evidence="3" id="KW-0597">Phosphoprotein</keyword>
<dbReference type="SUPFAM" id="SSF47384">
    <property type="entry name" value="Homodimeric domain of signal transducing histidine kinase"/>
    <property type="match status" value="1"/>
</dbReference>
<dbReference type="PRINTS" id="PR00344">
    <property type="entry name" value="BCTRLSENSOR"/>
</dbReference>
<feature type="transmembrane region" description="Helical" evidence="7">
    <location>
        <begin position="150"/>
        <end position="170"/>
    </location>
</feature>
<evidence type="ECO:0000313" key="9">
    <source>
        <dbReference type="EMBL" id="PZD75106.1"/>
    </source>
</evidence>
<dbReference type="SMART" id="SM00387">
    <property type="entry name" value="HATPase_c"/>
    <property type="match status" value="1"/>
</dbReference>
<evidence type="ECO:0000256" key="2">
    <source>
        <dbReference type="ARBA" id="ARBA00012438"/>
    </source>
</evidence>
<sequence>MGSILILFAFTVYHRQVEDEMRELDTQIYREAKRIAALTTYQKQGESWSIDTENVSFRNSDGLESKIIYVRWYDFRQRLLQFTGHSPRQRTPITPGWKILKYDCRSDGATQQKNLRRLTLPLQDGESPVGYLQIAVSLEPLEESLARSRLFLSLGIPVALIFTGIVGWILGSFAMRPARRSYEQLQRFTADASHELRAPISAILSNAQVGLLAPAEDEQQPRQRLSNIVTQSKSISALIANLLFLARHEGQLNPKDVAKTNIEELLSSLGSEYKTLAVEKGLEFHLLVPAKPLEIHSDPDLFKQAIRNLLDNAIKYTSPEGRVDLELVVKPRRILITVKDTGIGIPAADLPHIFERFYRVDKARTRQTGGFGLGLAIAQQIIQAHDGKITVESEFGKGTMFQICLPLRP</sequence>
<keyword evidence="4 9" id="KW-0808">Transferase</keyword>
<dbReference type="GO" id="GO:0000155">
    <property type="term" value="F:phosphorelay sensor kinase activity"/>
    <property type="evidence" value="ECO:0007669"/>
    <property type="project" value="InterPro"/>
</dbReference>
<dbReference type="InterPro" id="IPR004358">
    <property type="entry name" value="Sig_transdc_His_kin-like_C"/>
</dbReference>
<evidence type="ECO:0000313" key="10">
    <source>
        <dbReference type="Proteomes" id="UP000248857"/>
    </source>
</evidence>
<dbReference type="InterPro" id="IPR005467">
    <property type="entry name" value="His_kinase_dom"/>
</dbReference>
<dbReference type="Gene3D" id="1.10.287.130">
    <property type="match status" value="1"/>
</dbReference>
<evidence type="ECO:0000259" key="8">
    <source>
        <dbReference type="PROSITE" id="PS50109"/>
    </source>
</evidence>
<comment type="catalytic activity">
    <reaction evidence="1">
        <text>ATP + protein L-histidine = ADP + protein N-phospho-L-histidine.</text>
        <dbReference type="EC" id="2.7.13.3"/>
    </reaction>
</comment>
<name>A0A2W1JPD8_9CYAN</name>
<dbReference type="CDD" id="cd00075">
    <property type="entry name" value="HATPase"/>
    <property type="match status" value="1"/>
</dbReference>
<keyword evidence="7" id="KW-1133">Transmembrane helix</keyword>
<dbReference type="Proteomes" id="UP000248857">
    <property type="component" value="Unassembled WGS sequence"/>
</dbReference>
<evidence type="ECO:0000256" key="6">
    <source>
        <dbReference type="ARBA" id="ARBA00023012"/>
    </source>
</evidence>
<comment type="caution">
    <text evidence="9">The sequence shown here is derived from an EMBL/GenBank/DDBJ whole genome shotgun (WGS) entry which is preliminary data.</text>
</comment>
<keyword evidence="5" id="KW-0418">Kinase</keyword>
<dbReference type="Pfam" id="PF02518">
    <property type="entry name" value="HATPase_c"/>
    <property type="match status" value="1"/>
</dbReference>
<dbReference type="FunFam" id="3.30.565.10:FF:000006">
    <property type="entry name" value="Sensor histidine kinase WalK"/>
    <property type="match status" value="1"/>
</dbReference>
<dbReference type="PANTHER" id="PTHR43711">
    <property type="entry name" value="TWO-COMPONENT HISTIDINE KINASE"/>
    <property type="match status" value="1"/>
</dbReference>
<keyword evidence="7" id="KW-0472">Membrane</keyword>
<gene>
    <name evidence="9" type="primary">phoR_1</name>
    <name evidence="9" type="ORF">C1752_00200</name>
</gene>
<evidence type="ECO:0000256" key="5">
    <source>
        <dbReference type="ARBA" id="ARBA00022777"/>
    </source>
</evidence>
<dbReference type="InterPro" id="IPR003661">
    <property type="entry name" value="HisK_dim/P_dom"/>
</dbReference>
<dbReference type="PANTHER" id="PTHR43711:SF1">
    <property type="entry name" value="HISTIDINE KINASE 1"/>
    <property type="match status" value="1"/>
</dbReference>
<dbReference type="InterPro" id="IPR036097">
    <property type="entry name" value="HisK_dim/P_sf"/>
</dbReference>
<keyword evidence="6" id="KW-0902">Two-component regulatory system</keyword>
<dbReference type="SUPFAM" id="SSF55874">
    <property type="entry name" value="ATPase domain of HSP90 chaperone/DNA topoisomerase II/histidine kinase"/>
    <property type="match status" value="1"/>
</dbReference>
<organism evidence="9 10">
    <name type="scientific">Acaryochloris thomasi RCC1774</name>
    <dbReference type="NCBI Taxonomy" id="1764569"/>
    <lineage>
        <taxon>Bacteria</taxon>
        <taxon>Bacillati</taxon>
        <taxon>Cyanobacteriota</taxon>
        <taxon>Cyanophyceae</taxon>
        <taxon>Acaryochloridales</taxon>
        <taxon>Acaryochloridaceae</taxon>
        <taxon>Acaryochloris</taxon>
        <taxon>Acaryochloris thomasi</taxon>
    </lineage>
</organism>
<feature type="domain" description="Histidine kinase" evidence="8">
    <location>
        <begin position="191"/>
        <end position="409"/>
    </location>
</feature>
<keyword evidence="7" id="KW-0812">Transmembrane</keyword>
<dbReference type="EC" id="2.7.13.3" evidence="2"/>
<evidence type="ECO:0000256" key="7">
    <source>
        <dbReference type="SAM" id="Phobius"/>
    </source>
</evidence>
<dbReference type="InterPro" id="IPR036890">
    <property type="entry name" value="HATPase_C_sf"/>
</dbReference>
<dbReference type="InterPro" id="IPR050736">
    <property type="entry name" value="Sensor_HK_Regulatory"/>
</dbReference>
<evidence type="ECO:0000256" key="4">
    <source>
        <dbReference type="ARBA" id="ARBA00022679"/>
    </source>
</evidence>
<keyword evidence="10" id="KW-1185">Reference proteome</keyword>
<dbReference type="InterPro" id="IPR003594">
    <property type="entry name" value="HATPase_dom"/>
</dbReference>
<accession>A0A2W1JPD8</accession>
<dbReference type="Pfam" id="PF00512">
    <property type="entry name" value="HisKA"/>
    <property type="match status" value="1"/>
</dbReference>